<keyword evidence="7" id="KW-0131">Cell cycle</keyword>
<feature type="compositionally biased region" description="Basic and acidic residues" evidence="8">
    <location>
        <begin position="269"/>
        <end position="286"/>
    </location>
</feature>
<feature type="compositionally biased region" description="Polar residues" evidence="8">
    <location>
        <begin position="255"/>
        <end position="265"/>
    </location>
</feature>
<evidence type="ECO:0000256" key="6">
    <source>
        <dbReference type="ARBA" id="ARBA00023242"/>
    </source>
</evidence>
<gene>
    <name evidence="9" type="ORF">R5R35_006353</name>
</gene>
<dbReference type="GO" id="GO:0003689">
    <property type="term" value="F:DNA clamp loader activity"/>
    <property type="evidence" value="ECO:0007669"/>
    <property type="project" value="TreeGrafter"/>
</dbReference>
<comment type="caution">
    <text evidence="9">The sequence shown here is derived from an EMBL/GenBank/DDBJ whole genome shotgun (WGS) entry which is preliminary data.</text>
</comment>
<dbReference type="PANTHER" id="PTHR12172">
    <property type="entry name" value="CELL CYCLE CHECKPOINT PROTEIN RAD17"/>
    <property type="match status" value="1"/>
</dbReference>
<comment type="similarity">
    <text evidence="2">Belongs to the rad17/RAD24 family.</text>
</comment>
<keyword evidence="6" id="KW-0539">Nucleus</keyword>
<dbReference type="SUPFAM" id="SSF52540">
    <property type="entry name" value="P-loop containing nucleoside triphosphate hydrolases"/>
    <property type="match status" value="1"/>
</dbReference>
<keyword evidence="4" id="KW-0227">DNA damage</keyword>
<organism evidence="9 10">
    <name type="scientific">Gryllus longicercus</name>
    <dbReference type="NCBI Taxonomy" id="2509291"/>
    <lineage>
        <taxon>Eukaryota</taxon>
        <taxon>Metazoa</taxon>
        <taxon>Ecdysozoa</taxon>
        <taxon>Arthropoda</taxon>
        <taxon>Hexapoda</taxon>
        <taxon>Insecta</taxon>
        <taxon>Pterygota</taxon>
        <taxon>Neoptera</taxon>
        <taxon>Polyneoptera</taxon>
        <taxon>Orthoptera</taxon>
        <taxon>Ensifera</taxon>
        <taxon>Gryllidea</taxon>
        <taxon>Grylloidea</taxon>
        <taxon>Gryllidae</taxon>
        <taxon>Gryllinae</taxon>
        <taxon>Gryllus</taxon>
    </lineage>
</organism>
<name>A0AAN9VZY5_9ORTH</name>
<dbReference type="InterPro" id="IPR004582">
    <property type="entry name" value="Checkpoint_prot_Rad17_Rad24"/>
</dbReference>
<keyword evidence="3" id="KW-0547">Nucleotide-binding</keyword>
<evidence type="ECO:0000256" key="5">
    <source>
        <dbReference type="ARBA" id="ARBA00022840"/>
    </source>
</evidence>
<comment type="subcellular location">
    <subcellularLocation>
        <location evidence="1">Nucleus</location>
    </subcellularLocation>
</comment>
<protein>
    <recommendedName>
        <fullName evidence="11">Cell cycle checkpoint protein RAD17</fullName>
    </recommendedName>
</protein>
<keyword evidence="5" id="KW-0067">ATP-binding</keyword>
<dbReference type="InterPro" id="IPR027417">
    <property type="entry name" value="P-loop_NTPase"/>
</dbReference>
<evidence type="ECO:0000313" key="9">
    <source>
        <dbReference type="EMBL" id="KAK7873126.1"/>
    </source>
</evidence>
<dbReference type="GO" id="GO:0033314">
    <property type="term" value="P:mitotic DNA replication checkpoint signaling"/>
    <property type="evidence" value="ECO:0007669"/>
    <property type="project" value="TreeGrafter"/>
</dbReference>
<evidence type="ECO:0000256" key="3">
    <source>
        <dbReference type="ARBA" id="ARBA00022741"/>
    </source>
</evidence>
<dbReference type="Proteomes" id="UP001378592">
    <property type="component" value="Unassembled WGS sequence"/>
</dbReference>
<evidence type="ECO:0000256" key="4">
    <source>
        <dbReference type="ARBA" id="ARBA00022763"/>
    </source>
</evidence>
<dbReference type="GO" id="GO:0000077">
    <property type="term" value="P:DNA damage checkpoint signaling"/>
    <property type="evidence" value="ECO:0007669"/>
    <property type="project" value="TreeGrafter"/>
</dbReference>
<dbReference type="GO" id="GO:0005634">
    <property type="term" value="C:nucleus"/>
    <property type="evidence" value="ECO:0007669"/>
    <property type="project" value="UniProtKB-SubCell"/>
</dbReference>
<evidence type="ECO:0000256" key="7">
    <source>
        <dbReference type="ARBA" id="ARBA00023306"/>
    </source>
</evidence>
<reference evidence="9 10" key="1">
    <citation type="submission" date="2024-03" db="EMBL/GenBank/DDBJ databases">
        <title>The genome assembly and annotation of the cricket Gryllus longicercus Weissman &amp; Gray.</title>
        <authorList>
            <person name="Szrajer S."/>
            <person name="Gray D."/>
            <person name="Ylla G."/>
        </authorList>
    </citation>
    <scope>NUCLEOTIDE SEQUENCE [LARGE SCALE GENOMIC DNA]</scope>
    <source>
        <strain evidence="9">DAG 2021-001</strain>
        <tissue evidence="9">Whole body minus gut</tissue>
    </source>
</reference>
<dbReference type="Gene3D" id="1.10.8.60">
    <property type="match status" value="1"/>
</dbReference>
<keyword evidence="10" id="KW-1185">Reference proteome</keyword>
<dbReference type="GO" id="GO:0005524">
    <property type="term" value="F:ATP binding"/>
    <property type="evidence" value="ECO:0007669"/>
    <property type="project" value="UniProtKB-KW"/>
</dbReference>
<dbReference type="PANTHER" id="PTHR12172:SF0">
    <property type="entry name" value="CELL CYCLE CHECKPOINT PROTEIN RAD17"/>
    <property type="match status" value="1"/>
</dbReference>
<dbReference type="Pfam" id="PF03215">
    <property type="entry name" value="Rad17"/>
    <property type="match status" value="1"/>
</dbReference>
<evidence type="ECO:0000256" key="1">
    <source>
        <dbReference type="ARBA" id="ARBA00004123"/>
    </source>
</evidence>
<dbReference type="GO" id="GO:0006281">
    <property type="term" value="P:DNA repair"/>
    <property type="evidence" value="ECO:0007669"/>
    <property type="project" value="InterPro"/>
</dbReference>
<evidence type="ECO:0000256" key="8">
    <source>
        <dbReference type="SAM" id="MobiDB-lite"/>
    </source>
</evidence>
<evidence type="ECO:0008006" key="11">
    <source>
        <dbReference type="Google" id="ProtNLM"/>
    </source>
</evidence>
<proteinExistence type="inferred from homology"/>
<accession>A0AAN9VZY5</accession>
<feature type="region of interest" description="Disordered" evidence="8">
    <location>
        <begin position="255"/>
        <end position="286"/>
    </location>
</feature>
<evidence type="ECO:0000256" key="2">
    <source>
        <dbReference type="ARBA" id="ARBA00006168"/>
    </source>
</evidence>
<evidence type="ECO:0000313" key="10">
    <source>
        <dbReference type="Proteomes" id="UP001378592"/>
    </source>
</evidence>
<dbReference type="Gene3D" id="3.40.50.300">
    <property type="entry name" value="P-loop containing nucleotide triphosphate hydrolases"/>
    <property type="match status" value="1"/>
</dbReference>
<dbReference type="GO" id="GO:0003682">
    <property type="term" value="F:chromatin binding"/>
    <property type="evidence" value="ECO:0007669"/>
    <property type="project" value="TreeGrafter"/>
</dbReference>
<dbReference type="AlphaFoldDB" id="A0AAN9VZY5"/>
<dbReference type="EMBL" id="JAZDUA010000016">
    <property type="protein sequence ID" value="KAK7873126.1"/>
    <property type="molecule type" value="Genomic_DNA"/>
</dbReference>
<sequence>MKRHYSDTQVRRFGVCRSNICDPKKRDDLVINRNRIKDLGDWIDHATTAASVSLLLLCGPPGCGKTTCVRVLAEERNIELLDWTTPIDSYECSDNNEYLKSVSVAHKFKSFLLGVGRYAPVVSNNSMSFMTKRLILVKDFPTCFLSSPDQFTEIIDMYVGHGHTPVIFICTESVKKKSKDIAYELFSEEFKQRHRILQMSFLPVPVTSVVKALKRVVQILRVSVSDELMRDIATESRGDVRKAINDLNILSVNSSQPKKSTSSVNKKLRNQDKTKNSSSKDSDRETTGLFHSVGRVLYAKRDVPNDVVKKGNNTFIDPRGNLVHKPLEIAKEFCHYANQFVSLAHSNYLDIFSSIECIAKAAEYLSDSDIIMSEWREKELLSTVGFSVAVCGFMESNIDPIRRWKPLRGSQWNDDLRIAVENRISVENLLSDYCVPKNDIILEVVPTMKLMWCSRNRDSKLIKWCPKGFFPHRSEELLTAVRTIKSDILISPPCLLEKSRIDSDSEIHISDDSD</sequence>